<dbReference type="AlphaFoldDB" id="D6TZK6"/>
<organism evidence="1 2">
    <name type="scientific">Ktedonobacter racemifer DSM 44963</name>
    <dbReference type="NCBI Taxonomy" id="485913"/>
    <lineage>
        <taxon>Bacteria</taxon>
        <taxon>Bacillati</taxon>
        <taxon>Chloroflexota</taxon>
        <taxon>Ktedonobacteria</taxon>
        <taxon>Ktedonobacterales</taxon>
        <taxon>Ktedonobacteraceae</taxon>
        <taxon>Ktedonobacter</taxon>
    </lineage>
</organism>
<accession>D6TZK6</accession>
<dbReference type="STRING" id="485913.Krac_2766"/>
<proteinExistence type="predicted"/>
<evidence type="ECO:0000313" key="1">
    <source>
        <dbReference type="EMBL" id="EFH81996.1"/>
    </source>
</evidence>
<gene>
    <name evidence="1" type="ORF">Krac_2766</name>
</gene>
<sequence length="92" mass="10432">MRNAYLHEAVRNWKAVCGETRKHGLGRDGRKRSARNLAYRLLYNILMRFLARRGPHTRLAECGVLQATQSSVEVMGTSCEGQVQQLNLFDGV</sequence>
<evidence type="ECO:0000313" key="2">
    <source>
        <dbReference type="Proteomes" id="UP000004508"/>
    </source>
</evidence>
<dbReference type="EMBL" id="ADVG01000004">
    <property type="protein sequence ID" value="EFH81996.1"/>
    <property type="molecule type" value="Genomic_DNA"/>
</dbReference>
<comment type="caution">
    <text evidence="1">The sequence shown here is derived from an EMBL/GenBank/DDBJ whole genome shotgun (WGS) entry which is preliminary data.</text>
</comment>
<reference evidence="1 2" key="1">
    <citation type="journal article" date="2011" name="Stand. Genomic Sci.">
        <title>Non-contiguous finished genome sequence and contextual data of the filamentous soil bacterium Ktedonobacter racemifer type strain (SOSP1-21).</title>
        <authorList>
            <person name="Chang Y.J."/>
            <person name="Land M."/>
            <person name="Hauser L."/>
            <person name="Chertkov O."/>
            <person name="Del Rio T.G."/>
            <person name="Nolan M."/>
            <person name="Copeland A."/>
            <person name="Tice H."/>
            <person name="Cheng J.F."/>
            <person name="Lucas S."/>
            <person name="Han C."/>
            <person name="Goodwin L."/>
            <person name="Pitluck S."/>
            <person name="Ivanova N."/>
            <person name="Ovchinikova G."/>
            <person name="Pati A."/>
            <person name="Chen A."/>
            <person name="Palaniappan K."/>
            <person name="Mavromatis K."/>
            <person name="Liolios K."/>
            <person name="Brettin T."/>
            <person name="Fiebig A."/>
            <person name="Rohde M."/>
            <person name="Abt B."/>
            <person name="Goker M."/>
            <person name="Detter J.C."/>
            <person name="Woyke T."/>
            <person name="Bristow J."/>
            <person name="Eisen J.A."/>
            <person name="Markowitz V."/>
            <person name="Hugenholtz P."/>
            <person name="Kyrpides N.C."/>
            <person name="Klenk H.P."/>
            <person name="Lapidus A."/>
        </authorList>
    </citation>
    <scope>NUCLEOTIDE SEQUENCE [LARGE SCALE GENOMIC DNA]</scope>
    <source>
        <strain evidence="2">DSM 44963</strain>
    </source>
</reference>
<name>D6TZK6_KTERA</name>
<protein>
    <submittedName>
        <fullName evidence="1">Uncharacterized protein</fullName>
    </submittedName>
</protein>
<keyword evidence="2" id="KW-1185">Reference proteome</keyword>
<dbReference type="Proteomes" id="UP000004508">
    <property type="component" value="Unassembled WGS sequence"/>
</dbReference>
<dbReference type="InParanoid" id="D6TZK6"/>